<dbReference type="GO" id="GO:0016042">
    <property type="term" value="P:lipid catabolic process"/>
    <property type="evidence" value="ECO:0007669"/>
    <property type="project" value="UniProtKB-KW"/>
</dbReference>
<dbReference type="SUPFAM" id="SSF53474">
    <property type="entry name" value="alpha/beta-Hydrolases"/>
    <property type="match status" value="1"/>
</dbReference>
<feature type="signal peptide" evidence="9">
    <location>
        <begin position="1"/>
        <end position="20"/>
    </location>
</feature>
<dbReference type="Proteomes" id="UP000504633">
    <property type="component" value="Unplaced"/>
</dbReference>
<evidence type="ECO:0000256" key="4">
    <source>
        <dbReference type="ARBA" id="ARBA00022963"/>
    </source>
</evidence>
<evidence type="ECO:0000313" key="12">
    <source>
        <dbReference type="RefSeq" id="XP_023177983.2"/>
    </source>
</evidence>
<evidence type="ECO:0000259" key="10">
    <source>
        <dbReference type="Pfam" id="PF04083"/>
    </source>
</evidence>
<gene>
    <name evidence="12" type="primary">LOC111604237</name>
</gene>
<evidence type="ECO:0000256" key="3">
    <source>
        <dbReference type="ARBA" id="ARBA00022801"/>
    </source>
</evidence>
<dbReference type="OrthoDB" id="9974421at2759"/>
<name>A0A6J1MBM8_DROHY</name>
<evidence type="ECO:0000313" key="11">
    <source>
        <dbReference type="Proteomes" id="UP000504633"/>
    </source>
</evidence>
<dbReference type="RefSeq" id="XP_023177983.2">
    <property type="nucleotide sequence ID" value="XM_023322215.2"/>
</dbReference>
<keyword evidence="11" id="KW-1185">Reference proteome</keyword>
<evidence type="ECO:0000256" key="5">
    <source>
        <dbReference type="ARBA" id="ARBA00023098"/>
    </source>
</evidence>
<keyword evidence="3 7" id="KW-0378">Hydrolase</keyword>
<dbReference type="GO" id="GO:0016788">
    <property type="term" value="F:hydrolase activity, acting on ester bonds"/>
    <property type="evidence" value="ECO:0007669"/>
    <property type="project" value="InterPro"/>
</dbReference>
<dbReference type="InterPro" id="IPR029058">
    <property type="entry name" value="AB_hydrolase_fold"/>
</dbReference>
<keyword evidence="6" id="KW-0325">Glycoprotein</keyword>
<dbReference type="Pfam" id="PF04083">
    <property type="entry name" value="Abhydro_lipase"/>
    <property type="match status" value="1"/>
</dbReference>
<reference evidence="12" key="1">
    <citation type="submission" date="2025-08" db="UniProtKB">
        <authorList>
            <consortium name="RefSeq"/>
        </authorList>
    </citation>
    <scope>IDENTIFICATION</scope>
    <source>
        <strain evidence="12">15085-1641.00</strain>
        <tissue evidence="12">Whole body</tissue>
    </source>
</reference>
<sequence length="424" mass="48219">MKNRLIVALLLLWLCTGAHCAPPGSDTFNLDGVDFYQLFNDPEGHLKLNPRLKTDDRIRAHGYPAELHHVPTEDGYIIGLFRIPYSHKLQNQQTNRPIVLMQHGISGSSDNWISMGPDNALAFQLVDAGYDVWIGNARGNTYSRNHTWLSTQHPYFWRFSWHEIGYFDIAAMIDYALKANGQGQEAIHYVGHSQGTTVFLALMSTRPEYNAKIKTSQLLAPVAYMNNMGSLLAKATGPYLGHRTVYALMLESQEFLPYNDFLLAFLYNTCGPDSRFLNYCKQLHNISNKGRANSTATAINAVTTPAGVSTNQFLHYLQEQQSGHFRLYDFGAKKNLIAYNAEVPPDYPTNLINCETHLWYADNDEMAAVEDVRRLAEALPNKVMHHMEDPLWNHGDFATNWEVRKYINDPIIQIMNEFEDALQN</sequence>
<evidence type="ECO:0000256" key="8">
    <source>
        <dbReference type="PIRSR" id="PIRSR000862-1"/>
    </source>
</evidence>
<proteinExistence type="inferred from homology"/>
<comment type="similarity">
    <text evidence="1 7">Belongs to the AB hydrolase superfamily. Lipase family.</text>
</comment>
<evidence type="ECO:0000256" key="1">
    <source>
        <dbReference type="ARBA" id="ARBA00010701"/>
    </source>
</evidence>
<feature type="chain" id="PRO_5026687226" description="Lipase" evidence="9">
    <location>
        <begin position="21"/>
        <end position="424"/>
    </location>
</feature>
<dbReference type="InterPro" id="IPR025483">
    <property type="entry name" value="Lipase_euk"/>
</dbReference>
<evidence type="ECO:0000256" key="7">
    <source>
        <dbReference type="PIRNR" id="PIRNR000862"/>
    </source>
</evidence>
<dbReference type="GeneID" id="111604237"/>
<evidence type="ECO:0000256" key="6">
    <source>
        <dbReference type="ARBA" id="ARBA00023180"/>
    </source>
</evidence>
<dbReference type="InterPro" id="IPR006693">
    <property type="entry name" value="AB_hydrolase_lipase"/>
</dbReference>
<keyword evidence="4 7" id="KW-0442">Lipid degradation</keyword>
<dbReference type="AlphaFoldDB" id="A0A6J1MBM8"/>
<dbReference type="KEGG" id="dhe:111604237"/>
<feature type="active site" description="Charge relay system" evidence="8">
    <location>
        <position position="394"/>
    </location>
</feature>
<dbReference type="PIRSF" id="PIRSF000862">
    <property type="entry name" value="Steryl_ester_lip"/>
    <property type="match status" value="1"/>
</dbReference>
<feature type="active site" description="Nucleophile" evidence="8">
    <location>
        <position position="193"/>
    </location>
</feature>
<dbReference type="PANTHER" id="PTHR11005">
    <property type="entry name" value="LYSOSOMAL ACID LIPASE-RELATED"/>
    <property type="match status" value="1"/>
</dbReference>
<feature type="active site" description="Charge relay system" evidence="8">
    <location>
        <position position="364"/>
    </location>
</feature>
<feature type="domain" description="Partial AB-hydrolase lipase" evidence="10">
    <location>
        <begin position="56"/>
        <end position="115"/>
    </location>
</feature>
<dbReference type="Gene3D" id="3.40.50.1820">
    <property type="entry name" value="alpha/beta hydrolase"/>
    <property type="match status" value="1"/>
</dbReference>
<dbReference type="OMA" id="FANNWEV"/>
<evidence type="ECO:0000256" key="2">
    <source>
        <dbReference type="ARBA" id="ARBA00022729"/>
    </source>
</evidence>
<keyword evidence="2 9" id="KW-0732">Signal</keyword>
<dbReference type="FunFam" id="3.40.50.1820:FF:000021">
    <property type="entry name" value="Lipase"/>
    <property type="match status" value="1"/>
</dbReference>
<keyword evidence="5" id="KW-0443">Lipid metabolism</keyword>
<protein>
    <recommendedName>
        <fullName evidence="7">Lipase</fullName>
    </recommendedName>
</protein>
<evidence type="ECO:0000256" key="9">
    <source>
        <dbReference type="SAM" id="SignalP"/>
    </source>
</evidence>
<organism evidence="11 12">
    <name type="scientific">Drosophila hydei</name>
    <name type="common">Fruit fly</name>
    <dbReference type="NCBI Taxonomy" id="7224"/>
    <lineage>
        <taxon>Eukaryota</taxon>
        <taxon>Metazoa</taxon>
        <taxon>Ecdysozoa</taxon>
        <taxon>Arthropoda</taxon>
        <taxon>Hexapoda</taxon>
        <taxon>Insecta</taxon>
        <taxon>Pterygota</taxon>
        <taxon>Neoptera</taxon>
        <taxon>Endopterygota</taxon>
        <taxon>Diptera</taxon>
        <taxon>Brachycera</taxon>
        <taxon>Muscomorpha</taxon>
        <taxon>Ephydroidea</taxon>
        <taxon>Drosophilidae</taxon>
        <taxon>Drosophila</taxon>
    </lineage>
</organism>
<accession>A0A6J1MBM8</accession>